<keyword evidence="8 22" id="KW-0732">Signal</keyword>
<dbReference type="InterPro" id="IPR001245">
    <property type="entry name" value="Ser-Thr/Tyr_kinase_cat_dom"/>
</dbReference>
<dbReference type="PROSITE" id="PS50853">
    <property type="entry name" value="FN3"/>
    <property type="match status" value="1"/>
</dbReference>
<evidence type="ECO:0000256" key="20">
    <source>
        <dbReference type="SAM" id="MobiDB-lite"/>
    </source>
</evidence>
<feature type="domain" description="Protein kinase" evidence="23">
    <location>
        <begin position="1270"/>
        <end position="1572"/>
    </location>
</feature>
<reference evidence="25" key="1">
    <citation type="submission" date="2022-06" db="EMBL/GenBank/DDBJ databases">
        <authorList>
            <person name="Berger JAMES D."/>
            <person name="Berger JAMES D."/>
        </authorList>
    </citation>
    <scope>NUCLEOTIDE SEQUENCE [LARGE SCALE GENOMIC DNA]</scope>
</reference>
<keyword evidence="10" id="KW-0547">Nucleotide-binding</keyword>
<dbReference type="FunFam" id="1.10.510.10:FF:000554">
    <property type="entry name" value="Predicted protein"/>
    <property type="match status" value="1"/>
</dbReference>
<dbReference type="SMART" id="SM00261">
    <property type="entry name" value="FU"/>
    <property type="match status" value="1"/>
</dbReference>
<feature type="region of interest" description="Disordered" evidence="20">
    <location>
        <begin position="778"/>
        <end position="799"/>
    </location>
</feature>
<dbReference type="Gene3D" id="2.60.40.10">
    <property type="entry name" value="Immunoglobulins"/>
    <property type="match status" value="3"/>
</dbReference>
<dbReference type="PROSITE" id="PS00109">
    <property type="entry name" value="PROTEIN_KINASE_TYR"/>
    <property type="match status" value="1"/>
</dbReference>
<dbReference type="InterPro" id="IPR008266">
    <property type="entry name" value="Tyr_kinase_AS"/>
</dbReference>
<feature type="transmembrane region" description="Helical" evidence="21">
    <location>
        <begin position="1210"/>
        <end position="1231"/>
    </location>
</feature>
<keyword evidence="6 21" id="KW-0812">Transmembrane</keyword>
<keyword evidence="15" id="KW-0829">Tyrosine-protein kinase</keyword>
<keyword evidence="5" id="KW-0165">Cleavage on pair of basic residues</keyword>
<keyword evidence="7" id="KW-0479">Metal-binding</keyword>
<dbReference type="SMART" id="SM00219">
    <property type="entry name" value="TyrKc"/>
    <property type="match status" value="1"/>
</dbReference>
<evidence type="ECO:0000256" key="22">
    <source>
        <dbReference type="SAM" id="SignalP"/>
    </source>
</evidence>
<name>A0AA85KFG0_TRIRE</name>
<dbReference type="WBParaSite" id="TREG1_79530.1">
    <property type="protein sequence ID" value="TREG1_79530.1"/>
    <property type="gene ID" value="TREG1_79530"/>
</dbReference>
<evidence type="ECO:0000256" key="9">
    <source>
        <dbReference type="ARBA" id="ARBA00022737"/>
    </source>
</evidence>
<keyword evidence="16" id="KW-0675">Receptor</keyword>
<accession>A0AA85KFG0</accession>
<dbReference type="Proteomes" id="UP000050795">
    <property type="component" value="Unassembled WGS sequence"/>
</dbReference>
<dbReference type="GO" id="GO:0043235">
    <property type="term" value="C:receptor complex"/>
    <property type="evidence" value="ECO:0007669"/>
    <property type="project" value="TreeGrafter"/>
</dbReference>
<dbReference type="InterPro" id="IPR000494">
    <property type="entry name" value="Rcpt_L-dom"/>
</dbReference>
<dbReference type="SUPFAM" id="SSF49265">
    <property type="entry name" value="Fibronectin type III"/>
    <property type="match status" value="2"/>
</dbReference>
<evidence type="ECO:0000256" key="21">
    <source>
        <dbReference type="SAM" id="Phobius"/>
    </source>
</evidence>
<dbReference type="SMART" id="SM00060">
    <property type="entry name" value="FN3"/>
    <property type="match status" value="2"/>
</dbReference>
<evidence type="ECO:0000256" key="17">
    <source>
        <dbReference type="ARBA" id="ARBA00023180"/>
    </source>
</evidence>
<dbReference type="GO" id="GO:0005886">
    <property type="term" value="C:plasma membrane"/>
    <property type="evidence" value="ECO:0007669"/>
    <property type="project" value="TreeGrafter"/>
</dbReference>
<feature type="chain" id="PRO_5041694170" description="receptor protein-tyrosine kinase" evidence="22">
    <location>
        <begin position="22"/>
        <end position="1574"/>
    </location>
</feature>
<evidence type="ECO:0000256" key="16">
    <source>
        <dbReference type="ARBA" id="ARBA00023170"/>
    </source>
</evidence>
<dbReference type="InterPro" id="IPR009030">
    <property type="entry name" value="Growth_fac_rcpt_cys_sf"/>
</dbReference>
<evidence type="ECO:0000256" key="15">
    <source>
        <dbReference type="ARBA" id="ARBA00023137"/>
    </source>
</evidence>
<keyword evidence="14 21" id="KW-0472">Membrane</keyword>
<dbReference type="InterPro" id="IPR013783">
    <property type="entry name" value="Ig-like_fold"/>
</dbReference>
<feature type="region of interest" description="Disordered" evidence="20">
    <location>
        <begin position="1018"/>
        <end position="1051"/>
    </location>
</feature>
<evidence type="ECO:0000313" key="25">
    <source>
        <dbReference type="Proteomes" id="UP000050795"/>
    </source>
</evidence>
<dbReference type="InterPro" id="IPR036116">
    <property type="entry name" value="FN3_sf"/>
</dbReference>
<dbReference type="GO" id="GO:0007169">
    <property type="term" value="P:cell surface receptor protein tyrosine kinase signaling pathway"/>
    <property type="evidence" value="ECO:0007669"/>
    <property type="project" value="TreeGrafter"/>
</dbReference>
<comment type="catalytic activity">
    <reaction evidence="19">
        <text>L-tyrosyl-[protein] + ATP = O-phospho-L-tyrosyl-[protein] + ADP + H(+)</text>
        <dbReference type="Rhea" id="RHEA:10596"/>
        <dbReference type="Rhea" id="RHEA-COMP:10136"/>
        <dbReference type="Rhea" id="RHEA-COMP:20101"/>
        <dbReference type="ChEBI" id="CHEBI:15378"/>
        <dbReference type="ChEBI" id="CHEBI:30616"/>
        <dbReference type="ChEBI" id="CHEBI:46858"/>
        <dbReference type="ChEBI" id="CHEBI:61978"/>
        <dbReference type="ChEBI" id="CHEBI:456216"/>
        <dbReference type="EC" id="2.7.10.1"/>
    </reaction>
</comment>
<evidence type="ECO:0000256" key="12">
    <source>
        <dbReference type="ARBA" id="ARBA00022840"/>
    </source>
</evidence>
<evidence type="ECO:0000256" key="11">
    <source>
        <dbReference type="ARBA" id="ARBA00022777"/>
    </source>
</evidence>
<dbReference type="SUPFAM" id="SSF56112">
    <property type="entry name" value="Protein kinase-like (PK-like)"/>
    <property type="match status" value="1"/>
</dbReference>
<keyword evidence="18" id="KW-0464">Manganese</keyword>
<dbReference type="GO" id="GO:0005524">
    <property type="term" value="F:ATP binding"/>
    <property type="evidence" value="ECO:0007669"/>
    <property type="project" value="UniProtKB-KW"/>
</dbReference>
<comment type="subcellular location">
    <subcellularLocation>
        <location evidence="1">Membrane</location>
        <topology evidence="1">Single-pass type I membrane protein</topology>
    </subcellularLocation>
</comment>
<dbReference type="PROSITE" id="PS50011">
    <property type="entry name" value="PROTEIN_KINASE_DOM"/>
    <property type="match status" value="1"/>
</dbReference>
<evidence type="ECO:0000256" key="14">
    <source>
        <dbReference type="ARBA" id="ARBA00023136"/>
    </source>
</evidence>
<evidence type="ECO:0000313" key="26">
    <source>
        <dbReference type="WBParaSite" id="TREG1_79530.1"/>
    </source>
</evidence>
<dbReference type="GO" id="GO:0046872">
    <property type="term" value="F:metal ion binding"/>
    <property type="evidence" value="ECO:0007669"/>
    <property type="project" value="UniProtKB-KW"/>
</dbReference>
<evidence type="ECO:0000256" key="18">
    <source>
        <dbReference type="ARBA" id="ARBA00023211"/>
    </source>
</evidence>
<dbReference type="Gene3D" id="3.30.200.20">
    <property type="entry name" value="Phosphorylase Kinase, domain 1"/>
    <property type="match status" value="1"/>
</dbReference>
<keyword evidence="4" id="KW-0808">Transferase</keyword>
<evidence type="ECO:0000256" key="2">
    <source>
        <dbReference type="ARBA" id="ARBA00011902"/>
    </source>
</evidence>
<dbReference type="PANTHER" id="PTHR24416">
    <property type="entry name" value="TYROSINE-PROTEIN KINASE RECEPTOR"/>
    <property type="match status" value="1"/>
</dbReference>
<keyword evidence="13 21" id="KW-1133">Transmembrane helix</keyword>
<keyword evidence="25" id="KW-1185">Reference proteome</keyword>
<evidence type="ECO:0000256" key="4">
    <source>
        <dbReference type="ARBA" id="ARBA00022679"/>
    </source>
</evidence>
<evidence type="ECO:0000256" key="8">
    <source>
        <dbReference type="ARBA" id="ARBA00022729"/>
    </source>
</evidence>
<protein>
    <recommendedName>
        <fullName evidence="2">receptor protein-tyrosine kinase</fullName>
        <ecNumber evidence="2">2.7.10.1</ecNumber>
    </recommendedName>
</protein>
<dbReference type="InterPro" id="IPR020635">
    <property type="entry name" value="Tyr_kinase_cat_dom"/>
</dbReference>
<feature type="domain" description="Fibronectin type-III" evidence="24">
    <location>
        <begin position="639"/>
        <end position="735"/>
    </location>
</feature>
<dbReference type="EC" id="2.7.10.1" evidence="2"/>
<sequence>MSYRWFVLIFWWFLTWSVGSCEYCPARIVDLSEPNSLSSLRNCSKVEGTLIIQNLDDACCHKNDCSFPSLVEITGRLIIENGNCSGDLSTFLPNLTIIRNPITISAEPSLKFRQISDYSLIIRHTKLKGLGLRKLTTLKSNHIALIDNPFMCFVDTVDWDALTSSFHYGLASSYRPGKQNLARFNLGDFCPDQCPINCSLYRNESARLSCWSTDFCQAKCSSLCTNNGLTCHLDNPQKCCHQECSGGCFGPSANNCLTCKHVKINGTCLSHCPKPFYLLNNLYCITREECINRQEVIQNGNDHYSSMNYSIFNTNCVSKCPLGYVRSATGECLLCPESKCAKRACGDVHVYKVSDLKKVRGCVTAQSILISLRDCEDIHNSEFMDAFSDLEEIYTSLHVISSDALQSLAFLQSLRVIHGLQRDRNISSGSTITVLEIAWNSQLKKLWTPISSSHLTILHGRVVVTLNRNLCPEKIQQFIHTSVNLSRNLTTLESDLIEKSNGAIGLCRTHKLNLSINYVHQRSVSFIIVSSSTPSWNDFRQVLPTTVYYRDMDEFEPVVETVCYKSWHIHEPKCQKIIESESTLNLFNDEIKSTHIRLQCEIKHLKPARHYQAYVEIRTMFNSEGAISQVFTFQTKQDKPSSPTDFYAYPLSSNEIQLHWNSPDNPNGQIIEYHIWYKRLSLNTSSFIGDDHNNNNSNDNDNDYDTSTCTDGRSSLQFVSLSTSSHTNRITTNNDNLLEKATSVISGDSLKIPSELCSCTSCADLCFNPTVVHLTNTEENDATGNTDNDRSHGNTTTATTTKRIDLIQNLFRQKTINNHNNNKANDEDYQKITRWERLDMIRFEDSLQNLLLFSRIKPLVNSRGKRSAGSEYTNSLYSSKTLTHTSYYHQHKWDNHRLIKVDSVNFKNSTSLKNSMTISIDKLHHYTEYLFVISACHAPHDAYGVPLQKTNLTYSNENVSNASPYDDDSIVEMPWCSSRSIVWQRTEASIGVDDIDPSSIETIDESIDMNSCRQSVLSAGSSTSSSSSSSLSSLSSSREQSSSSSSSPSSLCDKLFNNKTEADMNATTNGEQQLSKFTVIRLKWLPPSTPNGLTLHYWLRYRRLKRSETKFDKQSLQNSLSDEGTWSSLCIKAKNIPKLLGYSNSTLPPKLNSTMNHFVSIQLYDLRPGVYEFQIMSVSLAGNGSWTPVKQFEVSDTRVHSIWEFLEEHYYIVIITFLFNFIVLGLGAFYIQRRISRKRLENQSWKDEQWELLSLGISNDWMIPMNDLTIDINSPLGRGSFGMVYKGKIMRLSTPASQHLFLNCNTNIKDLTPQNSKCSMSWGSIGLEVAVKTMFPASNMNDIREFFNEASFMKELPCKYIVQFLGITFRQLSSYPVIVMEYMAFGDLATYLRQRMSKDDCPQGSVEPQLAINWANQLANGMNYLAELHIIHRDLAARNCLVNSTLTVKIADFGLARRGNNEEYYRKIGQARLPVRWMAPESLSSAYFTSKSDVWSYGVVLWEIATFASLPYPGLSHEEVMNFVINGGHLNLPDCPTKFPAVLLTLMNMCWEMEAVKRPTFSEILSNLKPFICV</sequence>
<dbReference type="CDD" id="cd00064">
    <property type="entry name" value="FU"/>
    <property type="match status" value="1"/>
</dbReference>
<dbReference type="Pfam" id="PF00757">
    <property type="entry name" value="Furin-like"/>
    <property type="match status" value="1"/>
</dbReference>
<dbReference type="Gene3D" id="2.10.220.10">
    <property type="entry name" value="Hormone Receptor, Insulin-like Growth Factor Receptor 1, Chain A, domain 2"/>
    <property type="match status" value="1"/>
</dbReference>
<dbReference type="CDD" id="cd00063">
    <property type="entry name" value="FN3"/>
    <property type="match status" value="1"/>
</dbReference>
<evidence type="ECO:0000256" key="5">
    <source>
        <dbReference type="ARBA" id="ARBA00022685"/>
    </source>
</evidence>
<evidence type="ECO:0000256" key="3">
    <source>
        <dbReference type="ARBA" id="ARBA00022553"/>
    </source>
</evidence>
<dbReference type="PRINTS" id="PR00109">
    <property type="entry name" value="TYRKINASE"/>
</dbReference>
<evidence type="ECO:0000256" key="13">
    <source>
        <dbReference type="ARBA" id="ARBA00022989"/>
    </source>
</evidence>
<dbReference type="SUPFAM" id="SSF57184">
    <property type="entry name" value="Growth factor receptor domain"/>
    <property type="match status" value="1"/>
</dbReference>
<keyword evidence="3" id="KW-0597">Phosphoprotein</keyword>
<proteinExistence type="predicted"/>
<evidence type="ECO:0000256" key="1">
    <source>
        <dbReference type="ARBA" id="ARBA00004479"/>
    </source>
</evidence>
<reference evidence="26" key="2">
    <citation type="submission" date="2023-11" db="UniProtKB">
        <authorList>
            <consortium name="WormBaseParasite"/>
        </authorList>
    </citation>
    <scope>IDENTIFICATION</scope>
</reference>
<dbReference type="Pfam" id="PF01030">
    <property type="entry name" value="Recep_L_domain"/>
    <property type="match status" value="2"/>
</dbReference>
<dbReference type="PANTHER" id="PTHR24416:SF525">
    <property type="entry name" value="INSULIN-LIKE RECEPTOR"/>
    <property type="match status" value="1"/>
</dbReference>
<dbReference type="InterPro" id="IPR011009">
    <property type="entry name" value="Kinase-like_dom_sf"/>
</dbReference>
<dbReference type="InterPro" id="IPR036941">
    <property type="entry name" value="Rcpt_L-dom_sf"/>
</dbReference>
<dbReference type="InterPro" id="IPR006212">
    <property type="entry name" value="Furin_repeat"/>
</dbReference>
<keyword evidence="11" id="KW-0418">Kinase</keyword>
<dbReference type="GO" id="GO:0004714">
    <property type="term" value="F:transmembrane receptor protein tyrosine kinase activity"/>
    <property type="evidence" value="ECO:0007669"/>
    <property type="project" value="UniProtKB-EC"/>
</dbReference>
<feature type="signal peptide" evidence="22">
    <location>
        <begin position="1"/>
        <end position="21"/>
    </location>
</feature>
<dbReference type="Pfam" id="PF07714">
    <property type="entry name" value="PK_Tyr_Ser-Thr"/>
    <property type="match status" value="1"/>
</dbReference>
<evidence type="ECO:0000259" key="24">
    <source>
        <dbReference type="PROSITE" id="PS50853"/>
    </source>
</evidence>
<dbReference type="Gene3D" id="3.80.20.20">
    <property type="entry name" value="Receptor L-domain"/>
    <property type="match status" value="2"/>
</dbReference>
<evidence type="ECO:0000256" key="19">
    <source>
        <dbReference type="ARBA" id="ARBA00051243"/>
    </source>
</evidence>
<dbReference type="PROSITE" id="PS51257">
    <property type="entry name" value="PROKAR_LIPOPROTEIN"/>
    <property type="match status" value="1"/>
</dbReference>
<dbReference type="InterPro" id="IPR050122">
    <property type="entry name" value="RTK"/>
</dbReference>
<dbReference type="Gene3D" id="1.10.510.10">
    <property type="entry name" value="Transferase(Phosphotransferase) domain 1"/>
    <property type="match status" value="1"/>
</dbReference>
<evidence type="ECO:0000256" key="10">
    <source>
        <dbReference type="ARBA" id="ARBA00022741"/>
    </source>
</evidence>
<dbReference type="SUPFAM" id="SSF52058">
    <property type="entry name" value="L domain-like"/>
    <property type="match status" value="2"/>
</dbReference>
<dbReference type="InterPro" id="IPR003961">
    <property type="entry name" value="FN3_dom"/>
</dbReference>
<keyword evidence="12" id="KW-0067">ATP-binding</keyword>
<evidence type="ECO:0000256" key="7">
    <source>
        <dbReference type="ARBA" id="ARBA00022723"/>
    </source>
</evidence>
<evidence type="ECO:0000256" key="6">
    <source>
        <dbReference type="ARBA" id="ARBA00022692"/>
    </source>
</evidence>
<organism evidence="25 26">
    <name type="scientific">Trichobilharzia regenti</name>
    <name type="common">Nasal bird schistosome</name>
    <dbReference type="NCBI Taxonomy" id="157069"/>
    <lineage>
        <taxon>Eukaryota</taxon>
        <taxon>Metazoa</taxon>
        <taxon>Spiralia</taxon>
        <taxon>Lophotrochozoa</taxon>
        <taxon>Platyhelminthes</taxon>
        <taxon>Trematoda</taxon>
        <taxon>Digenea</taxon>
        <taxon>Strigeidida</taxon>
        <taxon>Schistosomatoidea</taxon>
        <taxon>Schistosomatidae</taxon>
        <taxon>Trichobilharzia</taxon>
    </lineage>
</organism>
<keyword evidence="9" id="KW-0677">Repeat</keyword>
<evidence type="ECO:0000259" key="23">
    <source>
        <dbReference type="PROSITE" id="PS50011"/>
    </source>
</evidence>
<dbReference type="InterPro" id="IPR000719">
    <property type="entry name" value="Prot_kinase_dom"/>
</dbReference>
<keyword evidence="17" id="KW-0325">Glycoprotein</keyword>
<dbReference type="InterPro" id="IPR006211">
    <property type="entry name" value="Furin-like_Cys-rich_dom"/>
</dbReference>